<accession>A0A9W6HVW3</accession>
<evidence type="ECO:0000313" key="2">
    <source>
        <dbReference type="EMBL" id="GLK07305.1"/>
    </source>
</evidence>
<comment type="caution">
    <text evidence="2">The sequence shown here is derived from an EMBL/GenBank/DDBJ whole genome shotgun (WGS) entry which is preliminary data.</text>
</comment>
<keyword evidence="1" id="KW-0472">Membrane</keyword>
<dbReference type="RefSeq" id="WP_271215856.1">
    <property type="nucleotide sequence ID" value="NZ_BAAAVD010000006.1"/>
</dbReference>
<evidence type="ECO:0000256" key="1">
    <source>
        <dbReference type="SAM" id="Phobius"/>
    </source>
</evidence>
<protein>
    <submittedName>
        <fullName evidence="2">Uncharacterized protein</fullName>
    </submittedName>
</protein>
<sequence length="70" mass="7414">MARSSLMADLAGSAGTALRWLVTVLPGLAGLVLVSYGAWLAWPPAGWMTAGGLLLADRAWEQIRTDRSES</sequence>
<dbReference type="Proteomes" id="UP001143474">
    <property type="component" value="Unassembled WGS sequence"/>
</dbReference>
<feature type="transmembrane region" description="Helical" evidence="1">
    <location>
        <begin position="20"/>
        <end position="42"/>
    </location>
</feature>
<evidence type="ECO:0000313" key="3">
    <source>
        <dbReference type="Proteomes" id="UP001143474"/>
    </source>
</evidence>
<reference evidence="2" key="1">
    <citation type="journal article" date="2014" name="Int. J. Syst. Evol. Microbiol.">
        <title>Complete genome sequence of Corynebacterium casei LMG S-19264T (=DSM 44701T), isolated from a smear-ripened cheese.</title>
        <authorList>
            <consortium name="US DOE Joint Genome Institute (JGI-PGF)"/>
            <person name="Walter F."/>
            <person name="Albersmeier A."/>
            <person name="Kalinowski J."/>
            <person name="Ruckert C."/>
        </authorList>
    </citation>
    <scope>NUCLEOTIDE SEQUENCE</scope>
    <source>
        <strain evidence="2">VKM Ac-2007</strain>
    </source>
</reference>
<reference evidence="2" key="2">
    <citation type="submission" date="2023-01" db="EMBL/GenBank/DDBJ databases">
        <authorList>
            <person name="Sun Q."/>
            <person name="Evtushenko L."/>
        </authorList>
    </citation>
    <scope>NUCLEOTIDE SEQUENCE</scope>
    <source>
        <strain evidence="2">VKM Ac-2007</strain>
    </source>
</reference>
<keyword evidence="1" id="KW-1133">Transmembrane helix</keyword>
<proteinExistence type="predicted"/>
<keyword evidence="3" id="KW-1185">Reference proteome</keyword>
<gene>
    <name evidence="2" type="ORF">GCM10017600_07100</name>
</gene>
<name>A0A9W6HVW3_9ACTN</name>
<dbReference type="AlphaFoldDB" id="A0A9W6HVW3"/>
<organism evidence="2 3">
    <name type="scientific">Streptosporangium carneum</name>
    <dbReference type="NCBI Taxonomy" id="47481"/>
    <lineage>
        <taxon>Bacteria</taxon>
        <taxon>Bacillati</taxon>
        <taxon>Actinomycetota</taxon>
        <taxon>Actinomycetes</taxon>
        <taxon>Streptosporangiales</taxon>
        <taxon>Streptosporangiaceae</taxon>
        <taxon>Streptosporangium</taxon>
    </lineage>
</organism>
<keyword evidence="1" id="KW-0812">Transmembrane</keyword>
<dbReference type="EMBL" id="BSEV01000001">
    <property type="protein sequence ID" value="GLK07305.1"/>
    <property type="molecule type" value="Genomic_DNA"/>
</dbReference>